<evidence type="ECO:0000313" key="2">
    <source>
        <dbReference type="Proteomes" id="UP001234202"/>
    </source>
</evidence>
<evidence type="ECO:0000313" key="1">
    <source>
        <dbReference type="EMBL" id="KAJ9115356.1"/>
    </source>
</evidence>
<comment type="caution">
    <text evidence="1">The sequence shown here is derived from an EMBL/GenBank/DDBJ whole genome shotgun (WGS) entry which is preliminary data.</text>
</comment>
<accession>A0ACC2WV93</accession>
<proteinExistence type="predicted"/>
<name>A0ACC2WV93_9TREE</name>
<reference evidence="1" key="1">
    <citation type="submission" date="2023-04" db="EMBL/GenBank/DDBJ databases">
        <title>Draft Genome sequencing of Naganishia species isolated from polar environments using Oxford Nanopore Technology.</title>
        <authorList>
            <person name="Leo P."/>
            <person name="Venkateswaran K."/>
        </authorList>
    </citation>
    <scope>NUCLEOTIDE SEQUENCE</scope>
    <source>
        <strain evidence="1">DBVPG 5303</strain>
    </source>
</reference>
<organism evidence="1 2">
    <name type="scientific">Naganishia onofrii</name>
    <dbReference type="NCBI Taxonomy" id="1851511"/>
    <lineage>
        <taxon>Eukaryota</taxon>
        <taxon>Fungi</taxon>
        <taxon>Dikarya</taxon>
        <taxon>Basidiomycota</taxon>
        <taxon>Agaricomycotina</taxon>
        <taxon>Tremellomycetes</taxon>
        <taxon>Filobasidiales</taxon>
        <taxon>Filobasidiaceae</taxon>
        <taxon>Naganishia</taxon>
    </lineage>
</organism>
<protein>
    <submittedName>
        <fullName evidence="1">Uncharacterized protein</fullName>
    </submittedName>
</protein>
<gene>
    <name evidence="1" type="ORF">QFC24_006971</name>
</gene>
<dbReference type="Proteomes" id="UP001234202">
    <property type="component" value="Unassembled WGS sequence"/>
</dbReference>
<sequence length="840" mass="92918">MSVPVVIQSAEDRSGSSEQHTLGEGNRTAGTDDLAPSVKESDTARPAVEPGKKKKKQSGSAEEEDADKGRRPCDMCRKRKIRCTPIPGDADTSLPPETPGVKCKGCVNLEVPCTYLYVNKRAGRPSKRELEKAERERAKHAAGAAEVAGNGGKVEQKKTASGATIPSPPRPPSLNILPTQPSQPAYISPNEFLTSNHFSPTGDLEHHSPHSRPAKRQRTESQHSRRSQERLPAAAQLEESFPWTPGFSIGSFGAGEIHEDYDGQKEMERYRSQSENHSADLFGNVGGYAPSTTYQQNVDGRANYMASGSGLADYGGLDGNDRSLQPFVPDISSFTGMNSSNPVHDERITDNRTQQNQHHQHQSYSEFSFSSNPAGVASTQGKADSNRLYQQPSYVPHRDDPGFTAHSRGQTGPEPQRTSTSDQPPGLIADSFRQDPSSTGKISNTPLPPCPQIEDVTSWSNVSFFISLHLRYQHAIMPIIHKPTFNNDLALRLDRKDEMFRAFLLSLVAYVICQVPRSKMIGYFSQQELEALQSRCRTASRLDYFYSQTVGDTTTATMLLAQGVRLAFCLGLHEPTPPGSNGGNIDHVALQLRRRIFFQLYNTDKTDASSGMQILMNDFEGVPPYPLCIDDELITTEGNLPQPVNRPSYMTGFVANVQLMQILSECMRRHRIYQTSPMDTDVYGILRWIERGQAQMRQVIQDLPDVLGPAPLHGLTVTDQSEMFATQRANLLITAVSSEFALLDLKALADPTHDIASERESVGREMYSLLSSIPVEHLAANGESMRGKVLRIIIALLSNAASPEHWNQHVRDWWDIYSKVQFVQMIPMNVDSLLNGTNTL</sequence>
<keyword evidence="2" id="KW-1185">Reference proteome</keyword>
<dbReference type="EMBL" id="JASBWV010000044">
    <property type="protein sequence ID" value="KAJ9115356.1"/>
    <property type="molecule type" value="Genomic_DNA"/>
</dbReference>